<dbReference type="AlphaFoldDB" id="A0A379PPC6"/>
<dbReference type="PANTHER" id="PTHR30337">
    <property type="entry name" value="COMPONENT OF ATP-DEPENDENT DSDNA EXONUCLEASE"/>
    <property type="match status" value="1"/>
</dbReference>
<dbReference type="Proteomes" id="UP000254260">
    <property type="component" value="Unassembled WGS sequence"/>
</dbReference>
<dbReference type="PANTHER" id="PTHR30337:SF0">
    <property type="entry name" value="NUCLEASE SBCCD SUBUNIT D"/>
    <property type="match status" value="1"/>
</dbReference>
<dbReference type="InterPro" id="IPR029052">
    <property type="entry name" value="Metallo-depent_PP-like"/>
</dbReference>
<evidence type="ECO:0000313" key="3">
    <source>
        <dbReference type="Proteomes" id="UP000254260"/>
    </source>
</evidence>
<protein>
    <submittedName>
        <fullName evidence="2">Calcineurin-like phosphoesterase superfamily domain</fullName>
    </submittedName>
</protein>
<sequence>MTMPFGICSDNHLHNWSAFSSINADGLNNRLAHILDEIATAAIQVQANGGKRLYFAGDLFHVRGSVSPTVLNPAIDLFKKITGLGVQCRILTGNHDLESRDSEALSSACETLRTVEGVDVVSEPKLFADDKVAMIPWYDSMDRVRAEIESIVVELGGAAHEWTLIIHAPVNGVIAGLPDHGFWSAELAKYGFKRVFSGHYHNYKSFPGNVYSVGASTHQTWNDVNTLAGFLIVDDKTVSWIESGAPKFIDYNASWDDDQAIEHCKGNYVRVRLGEATDEEVTFIRDHVMALGAAGCVVQAIPTPKTAATSRSTTVSSAMTTRQSISEWIKTNAGSVAGLETLCDEIMNEVEAVAV</sequence>
<reference evidence="2 3" key="1">
    <citation type="submission" date="2018-06" db="EMBL/GenBank/DDBJ databases">
        <authorList>
            <consortium name="Pathogen Informatics"/>
            <person name="Doyle S."/>
        </authorList>
    </citation>
    <scope>NUCLEOTIDE SEQUENCE [LARGE SCALE GENOMIC DNA]</scope>
    <source>
        <strain evidence="2 3">NCTC10899</strain>
    </source>
</reference>
<name>A0A379PPC6_ECTME</name>
<gene>
    <name evidence="2" type="ORF">NCTC10899_05094</name>
</gene>
<dbReference type="InterPro" id="IPR004843">
    <property type="entry name" value="Calcineurin-like_PHP"/>
</dbReference>
<dbReference type="OrthoDB" id="8479161at2"/>
<accession>A0A379PPC6</accession>
<proteinExistence type="predicted"/>
<organism evidence="2 3">
    <name type="scientific">Ectopseudomonas mendocina</name>
    <name type="common">Pseudomonas mendocina</name>
    <dbReference type="NCBI Taxonomy" id="300"/>
    <lineage>
        <taxon>Bacteria</taxon>
        <taxon>Pseudomonadati</taxon>
        <taxon>Pseudomonadota</taxon>
        <taxon>Gammaproteobacteria</taxon>
        <taxon>Pseudomonadales</taxon>
        <taxon>Pseudomonadaceae</taxon>
        <taxon>Ectopseudomonas</taxon>
    </lineage>
</organism>
<dbReference type="SUPFAM" id="SSF56300">
    <property type="entry name" value="Metallo-dependent phosphatases"/>
    <property type="match status" value="1"/>
</dbReference>
<dbReference type="Gene3D" id="3.60.21.10">
    <property type="match status" value="1"/>
</dbReference>
<dbReference type="InterPro" id="IPR050535">
    <property type="entry name" value="DNA_Repair-Maintenance_Comp"/>
</dbReference>
<dbReference type="EMBL" id="UGUU01000002">
    <property type="protein sequence ID" value="SUE95853.1"/>
    <property type="molecule type" value="Genomic_DNA"/>
</dbReference>
<evidence type="ECO:0000313" key="2">
    <source>
        <dbReference type="EMBL" id="SUE95853.1"/>
    </source>
</evidence>
<dbReference type="RefSeq" id="WP_115292712.1">
    <property type="nucleotide sequence ID" value="NZ_UGUU01000002.1"/>
</dbReference>
<dbReference type="Pfam" id="PF00149">
    <property type="entry name" value="Metallophos"/>
    <property type="match status" value="1"/>
</dbReference>
<dbReference type="GO" id="GO:0016787">
    <property type="term" value="F:hydrolase activity"/>
    <property type="evidence" value="ECO:0007669"/>
    <property type="project" value="InterPro"/>
</dbReference>
<evidence type="ECO:0000259" key="1">
    <source>
        <dbReference type="Pfam" id="PF00149"/>
    </source>
</evidence>
<feature type="domain" description="Calcineurin-like phosphoesterase" evidence="1">
    <location>
        <begin position="3"/>
        <end position="203"/>
    </location>
</feature>